<keyword evidence="3" id="KW-1185">Reference proteome</keyword>
<evidence type="ECO:0000313" key="3">
    <source>
        <dbReference type="Proteomes" id="UP000272400"/>
    </source>
</evidence>
<evidence type="ECO:0000313" key="2">
    <source>
        <dbReference type="EMBL" id="ROO91112.1"/>
    </source>
</evidence>
<organism evidence="2 3">
    <name type="scientific">Actinocorallia herbida</name>
    <dbReference type="NCBI Taxonomy" id="58109"/>
    <lineage>
        <taxon>Bacteria</taxon>
        <taxon>Bacillati</taxon>
        <taxon>Actinomycetota</taxon>
        <taxon>Actinomycetes</taxon>
        <taxon>Streptosporangiales</taxon>
        <taxon>Thermomonosporaceae</taxon>
        <taxon>Actinocorallia</taxon>
    </lineage>
</organism>
<feature type="compositionally biased region" description="Basic and acidic residues" evidence="1">
    <location>
        <begin position="1"/>
        <end position="19"/>
    </location>
</feature>
<feature type="region of interest" description="Disordered" evidence="1">
    <location>
        <begin position="1"/>
        <end position="98"/>
    </location>
</feature>
<accession>A0A3N1DC73</accession>
<dbReference type="EMBL" id="RJKE01000001">
    <property type="protein sequence ID" value="ROO91112.1"/>
    <property type="molecule type" value="Genomic_DNA"/>
</dbReference>
<dbReference type="OrthoDB" id="10006873at2"/>
<comment type="caution">
    <text evidence="2">The sequence shown here is derived from an EMBL/GenBank/DDBJ whole genome shotgun (WGS) entry which is preliminary data.</text>
</comment>
<reference evidence="2 3" key="1">
    <citation type="submission" date="2018-11" db="EMBL/GenBank/DDBJ databases">
        <title>Sequencing the genomes of 1000 actinobacteria strains.</title>
        <authorList>
            <person name="Klenk H.-P."/>
        </authorList>
    </citation>
    <scope>NUCLEOTIDE SEQUENCE [LARGE SCALE GENOMIC DNA]</scope>
    <source>
        <strain evidence="2 3">DSM 44254</strain>
    </source>
</reference>
<gene>
    <name evidence="2" type="ORF">EDD29_8859</name>
</gene>
<evidence type="ECO:0000256" key="1">
    <source>
        <dbReference type="SAM" id="MobiDB-lite"/>
    </source>
</evidence>
<dbReference type="Proteomes" id="UP000272400">
    <property type="component" value="Unassembled WGS sequence"/>
</dbReference>
<feature type="compositionally biased region" description="Basic and acidic residues" evidence="1">
    <location>
        <begin position="74"/>
        <end position="90"/>
    </location>
</feature>
<name>A0A3N1DC73_9ACTN</name>
<dbReference type="AlphaFoldDB" id="A0A3N1DC73"/>
<proteinExistence type="predicted"/>
<feature type="compositionally biased region" description="Basic and acidic residues" evidence="1">
    <location>
        <begin position="30"/>
        <end position="51"/>
    </location>
</feature>
<dbReference type="RefSeq" id="WP_123669975.1">
    <property type="nucleotide sequence ID" value="NZ_RJKE01000001.1"/>
</dbReference>
<protein>
    <submittedName>
        <fullName evidence="2">Uncharacterized protein</fullName>
    </submittedName>
</protein>
<sequence>MDGGREQDGGRDRTPRADLGDDDQQYQTDLLREYEEDPPRDRVITDEDRGEIGITAWLRRESRAGERDDDDRPAEEAAIHVEAREHHAPKDEEEGAAQ</sequence>